<proteinExistence type="predicted"/>
<dbReference type="EMBL" id="JAPHNI010000715">
    <property type="protein sequence ID" value="KAJ8108664.1"/>
    <property type="molecule type" value="Genomic_DNA"/>
</dbReference>
<protein>
    <submittedName>
        <fullName evidence="1">Uncharacterized protein</fullName>
    </submittedName>
</protein>
<keyword evidence="2" id="KW-1185">Reference proteome</keyword>
<evidence type="ECO:0000313" key="2">
    <source>
        <dbReference type="Proteomes" id="UP001153331"/>
    </source>
</evidence>
<reference evidence="1" key="1">
    <citation type="submission" date="2022-11" db="EMBL/GenBank/DDBJ databases">
        <title>Genome Sequence of Boeremia exigua.</title>
        <authorList>
            <person name="Buettner E."/>
        </authorList>
    </citation>
    <scope>NUCLEOTIDE SEQUENCE</scope>
    <source>
        <strain evidence="1">CU02</strain>
    </source>
</reference>
<dbReference type="Proteomes" id="UP001153331">
    <property type="component" value="Unassembled WGS sequence"/>
</dbReference>
<name>A0ACC2HZY1_9PLEO</name>
<comment type="caution">
    <text evidence="1">The sequence shown here is derived from an EMBL/GenBank/DDBJ whole genome shotgun (WGS) entry which is preliminary data.</text>
</comment>
<accession>A0ACC2HZY1</accession>
<organism evidence="1 2">
    <name type="scientific">Boeremia exigua</name>
    <dbReference type="NCBI Taxonomy" id="749465"/>
    <lineage>
        <taxon>Eukaryota</taxon>
        <taxon>Fungi</taxon>
        <taxon>Dikarya</taxon>
        <taxon>Ascomycota</taxon>
        <taxon>Pezizomycotina</taxon>
        <taxon>Dothideomycetes</taxon>
        <taxon>Pleosporomycetidae</taxon>
        <taxon>Pleosporales</taxon>
        <taxon>Pleosporineae</taxon>
        <taxon>Didymellaceae</taxon>
        <taxon>Boeremia</taxon>
    </lineage>
</organism>
<gene>
    <name evidence="1" type="ORF">OPT61_g8016</name>
</gene>
<sequence>MPRFLQPKKSTEHRVAAIALYRALLSGCSSAALPEDDRTSLSNAIRNKFRQNRKLQSPYQLGLSFKLGYEHGARAVFWEGEERGCVLEECGLKAGDGEEEGGGVERACARRPANGVQVKGSAREGPGQIYTTPLLDRLVQFTSHTFPHPTLTCYNMASRPSTPEYSRSDAAAILLAISQTPPRKTVLDSTHPSTPEHTGRLSDTSSTPRSGSAAVAKVSNSDDEDVEMQPHTIHRESGSSKDTALDPWRNVLRVEGRPSGRSTGLTGSETSSARDDTGVERPRSVPAYRSPYVANKNEHMRTSSLTLGPSGFESMLGIRTLPQPSSHVLPRLQLPPPVHPNMVDYCLGPPSSLESSRAFHLPSYMSMAPRRISRVPYDAHAAFVPSASIGRPSDLGLMTDGENAPAPALSEGAGLRGKTQYPGTAPKHAVAPSTTNAAKRQRRGFGPEININDFKYRTVKVIQMPVRDSSTAGRVPPEPTPENLPYGDTIDYQSSMLIHWLDEMELTYTESARRFRAKFPGETTNDDTVRKRHHAALLKLARKYGLKPEEELEEPSKSVTRRGQQAGHRKNTIGGKAVYTKPSEPTAHRGFLKACICVWKDTSDVSFEQIQERLANEYSWHMGANTIQKLYYSERGRVYDTYADAGNVRGGGPDAEQAIEAAGQEDAMQTTTEKTGDGSDVDDGGLTSALADVHAKLAHYERRSLYRPPLALAMPPKFDPSEVKVIHLRATGGEVGASSALAPKIGPLGLSPKKVGEDIAKATGDWKGLRVTVKLTIQNRQAAVSVVPSASSLVIKALKEPPRDRKKEKNIKHTKSIPLDEIIAIAKTMRFKSMAKSLEGTVLEILGTAFSTGCQVDGRSPKDVSDDIKSGEIEIPDDE</sequence>
<evidence type="ECO:0000313" key="1">
    <source>
        <dbReference type="EMBL" id="KAJ8108664.1"/>
    </source>
</evidence>